<protein>
    <recommendedName>
        <fullName evidence="2">NadR/Ttd14 AAA domain-containing protein</fullName>
    </recommendedName>
</protein>
<dbReference type="InterPro" id="IPR053227">
    <property type="entry name" value="TRPL-trafficking_regulator"/>
</dbReference>
<keyword evidence="1" id="KW-0472">Membrane</keyword>
<dbReference type="GO" id="GO:0005525">
    <property type="term" value="F:GTP binding"/>
    <property type="evidence" value="ECO:0007669"/>
    <property type="project" value="TreeGrafter"/>
</dbReference>
<dbReference type="PANTHER" id="PTHR34932:SF1">
    <property type="entry name" value="TRPL TRANSLOCATION DEFECT PROTEIN 14"/>
    <property type="match status" value="1"/>
</dbReference>
<evidence type="ECO:0000313" key="3">
    <source>
        <dbReference type="EMBL" id="CAD9454586.1"/>
    </source>
</evidence>
<sequence length="251" mass="26999">MSSTVHTVVLTGGPCGGKSSLLSLLTDKLKGRGVDVYCCPEVPTILISGGCVYPGENAGQKLIDFETGLIELQMQIEDSFLKIASSTGRPSVVVMDRGLLDIPAYLPPKQWDDILIATGLDEKTLAKRYGLVVHLVSAADGAELFYTTSNNAARTETAEQARELDMKIKGNWARAHNNVALMDNSTDFQEKCRRGSDAILAYIDTSPGIQFERKPNSGGERTDSTIKAFVIGVAFGVALGYVLTAVSHRKS</sequence>
<dbReference type="InterPro" id="IPR038727">
    <property type="entry name" value="NadR/Ttd14_AAA_dom"/>
</dbReference>
<dbReference type="PANTHER" id="PTHR34932">
    <property type="entry name" value="TRPL TRANSLOCATION DEFECT PROTEIN 14"/>
    <property type="match status" value="1"/>
</dbReference>
<dbReference type="AlphaFoldDB" id="A0A7S2DHA1"/>
<feature type="transmembrane region" description="Helical" evidence="1">
    <location>
        <begin position="226"/>
        <end position="246"/>
    </location>
</feature>
<dbReference type="InterPro" id="IPR027417">
    <property type="entry name" value="P-loop_NTPase"/>
</dbReference>
<accession>A0A7S2DHA1</accession>
<evidence type="ECO:0000259" key="2">
    <source>
        <dbReference type="Pfam" id="PF13521"/>
    </source>
</evidence>
<dbReference type="Gene3D" id="3.40.50.300">
    <property type="entry name" value="P-loop containing nucleotide triphosphate hydrolases"/>
    <property type="match status" value="1"/>
</dbReference>
<dbReference type="SUPFAM" id="SSF52540">
    <property type="entry name" value="P-loop containing nucleoside triphosphate hydrolases"/>
    <property type="match status" value="1"/>
</dbReference>
<organism evidence="3">
    <name type="scientific">Octactis speculum</name>
    <dbReference type="NCBI Taxonomy" id="3111310"/>
    <lineage>
        <taxon>Eukaryota</taxon>
        <taxon>Sar</taxon>
        <taxon>Stramenopiles</taxon>
        <taxon>Ochrophyta</taxon>
        <taxon>Dictyochophyceae</taxon>
        <taxon>Dictyochales</taxon>
        <taxon>Dictyochaceae</taxon>
        <taxon>Octactis</taxon>
    </lineage>
</organism>
<reference evidence="3" key="1">
    <citation type="submission" date="2021-01" db="EMBL/GenBank/DDBJ databases">
        <authorList>
            <person name="Corre E."/>
            <person name="Pelletier E."/>
            <person name="Niang G."/>
            <person name="Scheremetjew M."/>
            <person name="Finn R."/>
            <person name="Kale V."/>
            <person name="Holt S."/>
            <person name="Cochrane G."/>
            <person name="Meng A."/>
            <person name="Brown T."/>
            <person name="Cohen L."/>
        </authorList>
    </citation>
    <scope>NUCLEOTIDE SEQUENCE</scope>
    <source>
        <strain evidence="3">CCMP1381</strain>
    </source>
</reference>
<keyword evidence="1" id="KW-0812">Transmembrane</keyword>
<dbReference type="Pfam" id="PF13521">
    <property type="entry name" value="AAA_28"/>
    <property type="match status" value="1"/>
</dbReference>
<dbReference type="GO" id="GO:0035091">
    <property type="term" value="F:phosphatidylinositol binding"/>
    <property type="evidence" value="ECO:0007669"/>
    <property type="project" value="TreeGrafter"/>
</dbReference>
<feature type="domain" description="NadR/Ttd14 AAA" evidence="2">
    <location>
        <begin position="8"/>
        <end position="191"/>
    </location>
</feature>
<keyword evidence="1" id="KW-1133">Transmembrane helix</keyword>
<dbReference type="EMBL" id="HBGS01043440">
    <property type="protein sequence ID" value="CAD9454586.1"/>
    <property type="molecule type" value="Transcribed_RNA"/>
</dbReference>
<evidence type="ECO:0000256" key="1">
    <source>
        <dbReference type="SAM" id="Phobius"/>
    </source>
</evidence>
<name>A0A7S2DHA1_9STRA</name>
<gene>
    <name evidence="3" type="ORF">DSPE1174_LOCUS22424</name>
</gene>
<dbReference type="GO" id="GO:0070300">
    <property type="term" value="F:phosphatidic acid binding"/>
    <property type="evidence" value="ECO:0007669"/>
    <property type="project" value="TreeGrafter"/>
</dbReference>
<proteinExistence type="predicted"/>